<dbReference type="PROSITE" id="PS00070">
    <property type="entry name" value="ALDEHYDE_DEHYDR_CYS"/>
    <property type="match status" value="1"/>
</dbReference>
<dbReference type="EMBL" id="CAFBLK010000203">
    <property type="protein sequence ID" value="CAB4875085.1"/>
    <property type="molecule type" value="Genomic_DNA"/>
</dbReference>
<evidence type="ECO:0000256" key="4">
    <source>
        <dbReference type="ARBA" id="ARBA00049194"/>
    </source>
</evidence>
<dbReference type="EMBL" id="CAFBOR010000151">
    <property type="protein sequence ID" value="CAB4993434.1"/>
    <property type="molecule type" value="Genomic_DNA"/>
</dbReference>
<dbReference type="InterPro" id="IPR016161">
    <property type="entry name" value="Ald_DH/histidinol_DH"/>
</dbReference>
<dbReference type="InterPro" id="IPR015590">
    <property type="entry name" value="Aldehyde_DH_dom"/>
</dbReference>
<dbReference type="PANTHER" id="PTHR42804">
    <property type="entry name" value="ALDEHYDE DEHYDROGENASE"/>
    <property type="match status" value="1"/>
</dbReference>
<dbReference type="InterPro" id="IPR016163">
    <property type="entry name" value="Ald_DH_C"/>
</dbReference>
<gene>
    <name evidence="6" type="ORF">UFOPK2242_00994</name>
    <name evidence="7" type="ORF">UFOPK3317_01107</name>
    <name evidence="8" type="ORF">UFOPK3974_01065</name>
    <name evidence="9" type="ORF">UFOPK4071_01328</name>
</gene>
<protein>
    <recommendedName>
        <fullName evidence="3">aldehyde dehydrogenase (NAD(+))</fullName>
        <ecNumber evidence="3">1.2.1.3</ecNumber>
    </recommendedName>
</protein>
<feature type="domain" description="Aldehyde dehydrogenase" evidence="5">
    <location>
        <begin position="23"/>
        <end position="488"/>
    </location>
</feature>
<evidence type="ECO:0000259" key="5">
    <source>
        <dbReference type="Pfam" id="PF00171"/>
    </source>
</evidence>
<dbReference type="InterPro" id="IPR016162">
    <property type="entry name" value="Ald_DH_N"/>
</dbReference>
<comment type="similarity">
    <text evidence="1">Belongs to the aldehyde dehydrogenase family.</text>
</comment>
<dbReference type="EMBL" id="CAEZWM010000123">
    <property type="protein sequence ID" value="CAB4661455.1"/>
    <property type="molecule type" value="Genomic_DNA"/>
</dbReference>
<dbReference type="GO" id="GO:0004029">
    <property type="term" value="F:aldehyde dehydrogenase (NAD+) activity"/>
    <property type="evidence" value="ECO:0007669"/>
    <property type="project" value="UniProtKB-EC"/>
</dbReference>
<dbReference type="Gene3D" id="3.40.309.10">
    <property type="entry name" value="Aldehyde Dehydrogenase, Chain A, domain 2"/>
    <property type="match status" value="1"/>
</dbReference>
<evidence type="ECO:0000256" key="3">
    <source>
        <dbReference type="ARBA" id="ARBA00024226"/>
    </source>
</evidence>
<dbReference type="EMBL" id="CAFBPF010000203">
    <property type="protein sequence ID" value="CAB5022857.1"/>
    <property type="molecule type" value="Genomic_DNA"/>
</dbReference>
<keyword evidence="2" id="KW-0560">Oxidoreductase</keyword>
<evidence type="ECO:0000256" key="1">
    <source>
        <dbReference type="ARBA" id="ARBA00009986"/>
    </source>
</evidence>
<dbReference type="PANTHER" id="PTHR42804:SF1">
    <property type="entry name" value="ALDEHYDE DEHYDROGENASE-RELATED"/>
    <property type="match status" value="1"/>
</dbReference>
<dbReference type="FunFam" id="3.40.309.10:FF:000012">
    <property type="entry name" value="Betaine aldehyde dehydrogenase"/>
    <property type="match status" value="1"/>
</dbReference>
<dbReference type="Pfam" id="PF00171">
    <property type="entry name" value="Aldedh"/>
    <property type="match status" value="1"/>
</dbReference>
<evidence type="ECO:0000256" key="2">
    <source>
        <dbReference type="ARBA" id="ARBA00023002"/>
    </source>
</evidence>
<comment type="catalytic activity">
    <reaction evidence="4">
        <text>an aldehyde + NAD(+) + H2O = a carboxylate + NADH + 2 H(+)</text>
        <dbReference type="Rhea" id="RHEA:16185"/>
        <dbReference type="ChEBI" id="CHEBI:15377"/>
        <dbReference type="ChEBI" id="CHEBI:15378"/>
        <dbReference type="ChEBI" id="CHEBI:17478"/>
        <dbReference type="ChEBI" id="CHEBI:29067"/>
        <dbReference type="ChEBI" id="CHEBI:57540"/>
        <dbReference type="ChEBI" id="CHEBI:57945"/>
        <dbReference type="EC" id="1.2.1.3"/>
    </reaction>
</comment>
<organism evidence="9">
    <name type="scientific">freshwater metagenome</name>
    <dbReference type="NCBI Taxonomy" id="449393"/>
    <lineage>
        <taxon>unclassified sequences</taxon>
        <taxon>metagenomes</taxon>
        <taxon>ecological metagenomes</taxon>
    </lineage>
</organism>
<dbReference type="AlphaFoldDB" id="A0A6J7QYL2"/>
<evidence type="ECO:0000313" key="8">
    <source>
        <dbReference type="EMBL" id="CAB4993434.1"/>
    </source>
</evidence>
<dbReference type="FunFam" id="3.40.605.10:FF:000007">
    <property type="entry name" value="NAD/NADP-dependent betaine aldehyde dehydrogenase"/>
    <property type="match status" value="1"/>
</dbReference>
<evidence type="ECO:0000313" key="7">
    <source>
        <dbReference type="EMBL" id="CAB4875085.1"/>
    </source>
</evidence>
<dbReference type="InterPro" id="IPR016160">
    <property type="entry name" value="Ald_DH_CS_CYS"/>
</dbReference>
<dbReference type="SUPFAM" id="SSF53720">
    <property type="entry name" value="ALDH-like"/>
    <property type="match status" value="1"/>
</dbReference>
<reference evidence="9" key="1">
    <citation type="submission" date="2020-05" db="EMBL/GenBank/DDBJ databases">
        <authorList>
            <person name="Chiriac C."/>
            <person name="Salcher M."/>
            <person name="Ghai R."/>
            <person name="Kavagutti S V."/>
        </authorList>
    </citation>
    <scope>NUCLEOTIDE SEQUENCE</scope>
</reference>
<proteinExistence type="inferred from homology"/>
<accession>A0A6J7QYL2</accession>
<sequence>MTKTLSGDDSYRLLIGDEWQLGGDGTYPIVNPATEEIVGEAPEGSVDQALAAAASARAAFDSWSQTTPKERASLLQAAADALRSRVKEFVPLVISETGCTATVGRTMQVPQAATRFERYAQGALEPSVIPLPPQEMPSTALAPGGIIGALARRAPVGVVACITSYNFPIVNMVGKIAPALAMGNTVVVRPAGQDPLAVIELVKLLNDVGFPAGVVNVVTGSTPATGEALIASPDVDMVSFTGSTGVGMRIGEVAGRTMKRQLLELGGKGGALVLDDADPKTAIGMISSVWAFHSGQICTAPTRAIVHRSIYEQVVEGLTAAAGRLTVGDPLEKTTVVGPVITEAHRARIESYIQAGRDEGGEIVAGGGRPEHMEKGWYVEPTLIAGCRPDMRVVKEEIFGPVIVVVPFDDEDEGIAIANGTEFGLYDYVFSKDSARAMRVSRRMRAGNIGINTVQRNHETPFGGTKYSGVGRDGGSFGLHAYTDLQSVVWPG</sequence>
<evidence type="ECO:0000313" key="6">
    <source>
        <dbReference type="EMBL" id="CAB4661455.1"/>
    </source>
</evidence>
<name>A0A6J7QYL2_9ZZZZ</name>
<evidence type="ECO:0000313" key="9">
    <source>
        <dbReference type="EMBL" id="CAB5022857.1"/>
    </source>
</evidence>
<dbReference type="Gene3D" id="3.40.605.10">
    <property type="entry name" value="Aldehyde Dehydrogenase, Chain A, domain 1"/>
    <property type="match status" value="1"/>
</dbReference>
<dbReference type="EC" id="1.2.1.3" evidence="3"/>